<protein>
    <submittedName>
        <fullName evidence="1">Uncharacterized protein</fullName>
    </submittedName>
</protein>
<sequence>MLMIVSLSAASKVLPETSSFTQQQIFTHWVENRCIGKITADKALVSDANASAAAWLEVSSLPVEVFEKADAAIDKGLKEPLTGSTHYSYNVLKCTLIAQSRDIQSIYSK</sequence>
<dbReference type="InterPro" id="IPR038314">
    <property type="entry name" value="T6SS_sf"/>
</dbReference>
<evidence type="ECO:0000313" key="1">
    <source>
        <dbReference type="EMBL" id="EML1473126.1"/>
    </source>
</evidence>
<gene>
    <name evidence="1" type="ORF">QEG54_003918</name>
</gene>
<reference evidence="1" key="1">
    <citation type="submission" date="2024-02" db="EMBL/GenBank/DDBJ databases">
        <authorList>
            <consortium name="Clinical and Environmental Microbiology Branch: Whole genome sequencing antimicrobial resistance pathogens in the healthcare setting"/>
        </authorList>
    </citation>
    <scope>NUCLEOTIDE SEQUENCE</scope>
    <source>
        <strain evidence="1">2021DK-00143</strain>
    </source>
</reference>
<dbReference type="InterPro" id="IPR032032">
    <property type="entry name" value="Tai4"/>
</dbReference>
<dbReference type="AlphaFoldDB" id="A0AAI9DP48"/>
<name>A0AAI9DP48_PLUGE</name>
<dbReference type="EMBL" id="ABLOKC030000025">
    <property type="protein sequence ID" value="EML1473126.1"/>
    <property type="molecule type" value="Genomic_DNA"/>
</dbReference>
<accession>A0AAI9DP48</accession>
<comment type="caution">
    <text evidence="1">The sequence shown here is derived from an EMBL/GenBank/DDBJ whole genome shotgun (WGS) entry which is preliminary data.</text>
</comment>
<dbReference type="Gene3D" id="1.20.120.1620">
    <property type="match status" value="1"/>
</dbReference>
<dbReference type="Pfam" id="PF16695">
    <property type="entry name" value="Tai4"/>
    <property type="match status" value="1"/>
</dbReference>
<proteinExistence type="predicted"/>
<organism evidence="1">
    <name type="scientific">Pluralibacter gergoviae</name>
    <name type="common">Enterobacter gergoviae</name>
    <dbReference type="NCBI Taxonomy" id="61647"/>
    <lineage>
        <taxon>Bacteria</taxon>
        <taxon>Pseudomonadati</taxon>
        <taxon>Pseudomonadota</taxon>
        <taxon>Gammaproteobacteria</taxon>
        <taxon>Enterobacterales</taxon>
        <taxon>Enterobacteriaceae</taxon>
        <taxon>Pluralibacter</taxon>
    </lineage>
</organism>